<evidence type="ECO:0000313" key="3">
    <source>
        <dbReference type="EMBL" id="OJT10143.1"/>
    </source>
</evidence>
<dbReference type="GO" id="GO:0016791">
    <property type="term" value="F:phosphatase activity"/>
    <property type="evidence" value="ECO:0007669"/>
    <property type="project" value="UniProtKB-ARBA"/>
</dbReference>
<dbReference type="InterPro" id="IPR003595">
    <property type="entry name" value="Tyr_Pase_cat"/>
</dbReference>
<dbReference type="Proteomes" id="UP000184267">
    <property type="component" value="Unassembled WGS sequence"/>
</dbReference>
<evidence type="ECO:0000259" key="2">
    <source>
        <dbReference type="PROSITE" id="PS50056"/>
    </source>
</evidence>
<dbReference type="OrthoDB" id="266663at2759"/>
<comment type="caution">
    <text evidence="3">The sequence shown here is derived from an EMBL/GenBank/DDBJ whole genome shotgun (WGS) entry which is preliminary data.</text>
</comment>
<proteinExistence type="predicted"/>
<dbReference type="OMA" id="APWEEYA"/>
<keyword evidence="1" id="KW-0378">Hydrolase</keyword>
<evidence type="ECO:0000313" key="4">
    <source>
        <dbReference type="Proteomes" id="UP000184267"/>
    </source>
</evidence>
<keyword evidence="4" id="KW-1185">Reference proteome</keyword>
<dbReference type="InterPro" id="IPR057023">
    <property type="entry name" value="PTP-SAK"/>
</dbReference>
<name>A0A1M2VRC2_TRAPU</name>
<accession>A0A1M2VRC2</accession>
<dbReference type="EMBL" id="MNAD01000811">
    <property type="protein sequence ID" value="OJT10143.1"/>
    <property type="molecule type" value="Genomic_DNA"/>
</dbReference>
<protein>
    <recommendedName>
        <fullName evidence="2">Tyrosine specific protein phosphatases domain-containing protein</fullName>
    </recommendedName>
</protein>
<dbReference type="GO" id="GO:0140096">
    <property type="term" value="F:catalytic activity, acting on a protein"/>
    <property type="evidence" value="ECO:0007669"/>
    <property type="project" value="UniProtKB-ARBA"/>
</dbReference>
<dbReference type="InterPro" id="IPR029021">
    <property type="entry name" value="Prot-tyrosine_phosphatase-like"/>
</dbReference>
<dbReference type="InterPro" id="IPR050561">
    <property type="entry name" value="PTP"/>
</dbReference>
<dbReference type="PANTHER" id="PTHR23339">
    <property type="entry name" value="TYROSINE SPECIFIC PROTEIN PHOSPHATASE AND DUAL SPECIFICITY PROTEIN PHOSPHATASE"/>
    <property type="match status" value="1"/>
</dbReference>
<sequence length="177" mass="19964">MSGQKSLLDDHELQALGVTWEDYMLVAAELGMDVLRLPIPEGLPPNDPATLDAHLAKLIENYTLRGSAILVHCRGGVGRAGIIACCWMLKLGLCGWLDVDVDASLHEPAGQQVDPETMHLVERLISVVRRRRSPKAIETYEQVRFLVEYVAFLREQGESNRKRVAQDWFADWETRVE</sequence>
<dbReference type="InterPro" id="IPR000387">
    <property type="entry name" value="Tyr_Pase_dom"/>
</dbReference>
<dbReference type="PROSITE" id="PS50056">
    <property type="entry name" value="TYR_PHOSPHATASE_2"/>
    <property type="match status" value="1"/>
</dbReference>
<dbReference type="SMART" id="SM00404">
    <property type="entry name" value="PTPc_motif"/>
    <property type="match status" value="1"/>
</dbReference>
<gene>
    <name evidence="3" type="ORF">TRAPUB_13349</name>
</gene>
<reference evidence="3 4" key="1">
    <citation type="submission" date="2016-10" db="EMBL/GenBank/DDBJ databases">
        <title>Genome sequence of the basidiomycete white-rot fungus Trametes pubescens.</title>
        <authorList>
            <person name="Makela M.R."/>
            <person name="Granchi Z."/>
            <person name="Peng M."/>
            <person name="De Vries R.P."/>
            <person name="Grigoriev I."/>
            <person name="Riley R."/>
            <person name="Hilden K."/>
        </authorList>
    </citation>
    <scope>NUCLEOTIDE SEQUENCE [LARGE SCALE GENOMIC DNA]</scope>
    <source>
        <strain evidence="3 4">FBCC735</strain>
    </source>
</reference>
<dbReference type="Pfam" id="PF22784">
    <property type="entry name" value="PTP-SAK"/>
    <property type="match status" value="1"/>
</dbReference>
<evidence type="ECO:0000256" key="1">
    <source>
        <dbReference type="ARBA" id="ARBA00022801"/>
    </source>
</evidence>
<organism evidence="3 4">
    <name type="scientific">Trametes pubescens</name>
    <name type="common">White-rot fungus</name>
    <dbReference type="NCBI Taxonomy" id="154538"/>
    <lineage>
        <taxon>Eukaryota</taxon>
        <taxon>Fungi</taxon>
        <taxon>Dikarya</taxon>
        <taxon>Basidiomycota</taxon>
        <taxon>Agaricomycotina</taxon>
        <taxon>Agaricomycetes</taxon>
        <taxon>Polyporales</taxon>
        <taxon>Polyporaceae</taxon>
        <taxon>Trametes</taxon>
    </lineage>
</organism>
<feature type="domain" description="Tyrosine specific protein phosphatases" evidence="2">
    <location>
        <begin position="53"/>
        <end position="132"/>
    </location>
</feature>
<dbReference type="SUPFAM" id="SSF52799">
    <property type="entry name" value="(Phosphotyrosine protein) phosphatases II"/>
    <property type="match status" value="1"/>
</dbReference>
<dbReference type="AlphaFoldDB" id="A0A1M2VRC2"/>
<dbReference type="Gene3D" id="3.90.190.10">
    <property type="entry name" value="Protein tyrosine phosphatase superfamily"/>
    <property type="match status" value="1"/>
</dbReference>